<evidence type="ECO:0000259" key="8">
    <source>
        <dbReference type="Pfam" id="PF01120"/>
    </source>
</evidence>
<dbReference type="GO" id="GO:0004560">
    <property type="term" value="F:alpha-L-fucosidase activity"/>
    <property type="evidence" value="ECO:0007669"/>
    <property type="project" value="InterPro"/>
</dbReference>
<evidence type="ECO:0000313" key="10">
    <source>
        <dbReference type="Proteomes" id="UP000032417"/>
    </source>
</evidence>
<keyword evidence="4 7" id="KW-0732">Signal</keyword>
<dbReference type="InterPro" id="IPR017853">
    <property type="entry name" value="GH"/>
</dbReference>
<keyword evidence="6" id="KW-0326">Glycosidase</keyword>
<dbReference type="GO" id="GO:0016139">
    <property type="term" value="P:glycoside catabolic process"/>
    <property type="evidence" value="ECO:0007669"/>
    <property type="project" value="TreeGrafter"/>
</dbReference>
<evidence type="ECO:0000313" key="9">
    <source>
        <dbReference type="EMBL" id="CEA17034.1"/>
    </source>
</evidence>
<dbReference type="AlphaFoldDB" id="A0A098C2A5"/>
<feature type="signal peptide" evidence="7">
    <location>
        <begin position="1"/>
        <end position="26"/>
    </location>
</feature>
<dbReference type="EC" id="3.2.1.51" evidence="3"/>
<organism evidence="9 10">
    <name type="scientific">Fermentimonas caenicola</name>
    <dbReference type="NCBI Taxonomy" id="1562970"/>
    <lineage>
        <taxon>Bacteria</taxon>
        <taxon>Pseudomonadati</taxon>
        <taxon>Bacteroidota</taxon>
        <taxon>Bacteroidia</taxon>
        <taxon>Bacteroidales</taxon>
        <taxon>Dysgonomonadaceae</taxon>
        <taxon>Fermentimonas</taxon>
    </lineage>
</organism>
<evidence type="ECO:0000256" key="7">
    <source>
        <dbReference type="SAM" id="SignalP"/>
    </source>
</evidence>
<evidence type="ECO:0000256" key="5">
    <source>
        <dbReference type="ARBA" id="ARBA00022801"/>
    </source>
</evidence>
<comment type="similarity">
    <text evidence="2">Belongs to the glycosyl hydrolase 29 family.</text>
</comment>
<sequence>MKMKISPKLKFTILFCLSIFTLTVKAKTVTTPKIKPSQEWIDQKFSMFIHFGLYSVYGGVYEGKSVERGYSEQIQSFAGIFSDWYGETANEFNPLKWNPDSVVSLAKQAGMKSIIFTSKHHDGFCMYHSRYTEFNIVDATPYSRDLMKELADACRRGGIGFGVYYSLIDWHYPHAYPISSHNADPLTDEHYEFNMKQIEEIMTNYGDISEIWFDMGSLTPEQSKGLYELVNRLQPDCMISGRLGNDYVDFAVMADNEYPDYKMGIPWQTAASIFNETWGYRSWQVRGDLQEKREEKISSLMKVISRGGNYLLNIGPRGDGSIVEFERDVLLGVGNWISKNSEAIYGSEASPFHTPFEWGDITYNNDKIYAFISKMPANSKIELSGFKGKVKSAELLSTGQPLFFSQKGDKLIINADMGINNRGIDTEAVSEAEFPVIKISFVDGFTINPSIIVNDGKLIPGNSMPVFGHSSLNYYAGYKSLTGYNWAFKTGRKSIIPKLSFTESEVGRSLKLNIDGESQIVTLKPSGEKTITTPKGSVMWGKLYRKPGKGVFGNLEEEGLDFVSVGQLSEDLKTVWKEVIDYKYGEKYQEKISPRQSFILLQEIESDRNQTIAVRLGSGNGAYIILNGRYITAHLSPKRLKYQEEIVLLPLTKGKNQLIVKYYNGYEKKLSYSITPLNEWTIFENNLSSYNLQEKEYHTISLTAEDAESYVSPIRMNNIVIELN</sequence>
<dbReference type="EMBL" id="LN515532">
    <property type="protein sequence ID" value="CEA17034.1"/>
    <property type="molecule type" value="Genomic_DNA"/>
</dbReference>
<dbReference type="InterPro" id="IPR000933">
    <property type="entry name" value="Glyco_hydro_29"/>
</dbReference>
<dbReference type="PATRIC" id="fig|1562970.3.peg.2280"/>
<proteinExistence type="inferred from homology"/>
<dbReference type="PRINTS" id="PR00741">
    <property type="entry name" value="GLHYDRLASE29"/>
</dbReference>
<reference evidence="9 10" key="1">
    <citation type="submission" date="2014-08" db="EMBL/GenBank/DDBJ databases">
        <authorList>
            <person name="Wibberg D."/>
        </authorList>
    </citation>
    <scope>NUCLEOTIDE SEQUENCE [LARGE SCALE GENOMIC DNA]</scope>
    <source>
        <strain evidence="10">ING2-E5B</strain>
    </source>
</reference>
<evidence type="ECO:0000256" key="6">
    <source>
        <dbReference type="ARBA" id="ARBA00023295"/>
    </source>
</evidence>
<dbReference type="PANTHER" id="PTHR10030">
    <property type="entry name" value="ALPHA-L-FUCOSIDASE"/>
    <property type="match status" value="1"/>
</dbReference>
<feature type="domain" description="Glycoside hydrolase family 29 N-terminal" evidence="8">
    <location>
        <begin position="33"/>
        <end position="342"/>
    </location>
</feature>
<dbReference type="InterPro" id="IPR016286">
    <property type="entry name" value="FUC_metazoa-typ"/>
</dbReference>
<evidence type="ECO:0000256" key="4">
    <source>
        <dbReference type="ARBA" id="ARBA00022729"/>
    </source>
</evidence>
<dbReference type="KEGG" id="pbt:ING2E5B_2307"/>
<dbReference type="SMART" id="SM00812">
    <property type="entry name" value="Alpha_L_fucos"/>
    <property type="match status" value="1"/>
</dbReference>
<protein>
    <recommendedName>
        <fullName evidence="3">alpha-L-fucosidase</fullName>
        <ecNumber evidence="3">3.2.1.51</ecNumber>
    </recommendedName>
</protein>
<comment type="function">
    <text evidence="1">Alpha-L-fucosidase is responsible for hydrolyzing the alpha-1,6-linked fucose joined to the reducing-end N-acetylglucosamine of the carbohydrate moieties of glycoproteins.</text>
</comment>
<gene>
    <name evidence="9" type="ORF">ING2E5B_2307</name>
</gene>
<keyword evidence="10" id="KW-1185">Reference proteome</keyword>
<dbReference type="SUPFAM" id="SSF51445">
    <property type="entry name" value="(Trans)glycosidases"/>
    <property type="match status" value="1"/>
</dbReference>
<evidence type="ECO:0000256" key="2">
    <source>
        <dbReference type="ARBA" id="ARBA00007951"/>
    </source>
</evidence>
<accession>A0A098C2A5</accession>
<dbReference type="InterPro" id="IPR057739">
    <property type="entry name" value="Glyco_hydro_29_N"/>
</dbReference>
<dbReference type="GO" id="GO:0005764">
    <property type="term" value="C:lysosome"/>
    <property type="evidence" value="ECO:0007669"/>
    <property type="project" value="TreeGrafter"/>
</dbReference>
<dbReference type="HOGENOM" id="CLU_401622_0_0_10"/>
<feature type="chain" id="PRO_5001933443" description="alpha-L-fucosidase" evidence="7">
    <location>
        <begin position="27"/>
        <end position="724"/>
    </location>
</feature>
<dbReference type="GO" id="GO:0006004">
    <property type="term" value="P:fucose metabolic process"/>
    <property type="evidence" value="ECO:0007669"/>
    <property type="project" value="InterPro"/>
</dbReference>
<dbReference type="Proteomes" id="UP000032417">
    <property type="component" value="Chromosome 1"/>
</dbReference>
<dbReference type="PANTHER" id="PTHR10030:SF37">
    <property type="entry name" value="ALPHA-L-FUCOSIDASE-RELATED"/>
    <property type="match status" value="1"/>
</dbReference>
<evidence type="ECO:0000256" key="1">
    <source>
        <dbReference type="ARBA" id="ARBA00004071"/>
    </source>
</evidence>
<dbReference type="Gene3D" id="3.20.20.80">
    <property type="entry name" value="Glycosidases"/>
    <property type="match status" value="1"/>
</dbReference>
<keyword evidence="5" id="KW-0378">Hydrolase</keyword>
<dbReference type="Pfam" id="PF01120">
    <property type="entry name" value="Alpha_L_fucos"/>
    <property type="match status" value="1"/>
</dbReference>
<name>A0A098C2A5_9BACT</name>
<evidence type="ECO:0000256" key="3">
    <source>
        <dbReference type="ARBA" id="ARBA00012662"/>
    </source>
</evidence>
<dbReference type="STRING" id="1562970.ING2E5B_2307"/>